<dbReference type="Proteomes" id="UP000585474">
    <property type="component" value="Unassembled WGS sequence"/>
</dbReference>
<keyword evidence="2" id="KW-0328">Glycosyltransferase</keyword>
<evidence type="ECO:0000256" key="3">
    <source>
        <dbReference type="ARBA" id="ARBA00022679"/>
    </source>
</evidence>
<dbReference type="Gene3D" id="3.40.50.2000">
    <property type="entry name" value="Glycogen Phosphorylase B"/>
    <property type="match status" value="3"/>
</dbReference>
<dbReference type="InterPro" id="IPR002213">
    <property type="entry name" value="UDP_glucos_trans"/>
</dbReference>
<organism evidence="5 6">
    <name type="scientific">Actinidia rufa</name>
    <dbReference type="NCBI Taxonomy" id="165716"/>
    <lineage>
        <taxon>Eukaryota</taxon>
        <taxon>Viridiplantae</taxon>
        <taxon>Streptophyta</taxon>
        <taxon>Embryophyta</taxon>
        <taxon>Tracheophyta</taxon>
        <taxon>Spermatophyta</taxon>
        <taxon>Magnoliopsida</taxon>
        <taxon>eudicotyledons</taxon>
        <taxon>Gunneridae</taxon>
        <taxon>Pentapetalae</taxon>
        <taxon>asterids</taxon>
        <taxon>Ericales</taxon>
        <taxon>Actinidiaceae</taxon>
        <taxon>Actinidia</taxon>
    </lineage>
</organism>
<name>A0A7J0F8J8_9ERIC</name>
<dbReference type="FunFam" id="3.40.50.2000:FF:000101">
    <property type="entry name" value="Glycosyltransferase"/>
    <property type="match status" value="1"/>
</dbReference>
<dbReference type="GO" id="GO:0009813">
    <property type="term" value="P:flavonoid biosynthetic process"/>
    <property type="evidence" value="ECO:0007669"/>
    <property type="project" value="UniProtKB-KW"/>
</dbReference>
<evidence type="ECO:0000313" key="6">
    <source>
        <dbReference type="Proteomes" id="UP000585474"/>
    </source>
</evidence>
<comment type="caution">
    <text evidence="5">The sequence shown here is derived from an EMBL/GenBank/DDBJ whole genome shotgun (WGS) entry which is preliminary data.</text>
</comment>
<dbReference type="PANTHER" id="PTHR11926:SF1441">
    <property type="entry name" value="GLYCOSYLTRANSFERASE"/>
    <property type="match status" value="1"/>
</dbReference>
<protein>
    <recommendedName>
        <fullName evidence="7">UDP-Glycosyltransferase superfamily protein</fullName>
    </recommendedName>
</protein>
<keyword evidence="3" id="KW-0808">Transferase</keyword>
<proteinExistence type="inferred from homology"/>
<reference evidence="5 6" key="1">
    <citation type="submission" date="2019-07" db="EMBL/GenBank/DDBJ databases">
        <title>De Novo Assembly of kiwifruit Actinidia rufa.</title>
        <authorList>
            <person name="Sugita-Konishi S."/>
            <person name="Sato K."/>
            <person name="Mori E."/>
            <person name="Abe Y."/>
            <person name="Kisaki G."/>
            <person name="Hamano K."/>
            <person name="Suezawa K."/>
            <person name="Otani M."/>
            <person name="Fukuda T."/>
            <person name="Manabe T."/>
            <person name="Gomi K."/>
            <person name="Tabuchi M."/>
            <person name="Akimitsu K."/>
            <person name="Kataoka I."/>
        </authorList>
    </citation>
    <scope>NUCLEOTIDE SEQUENCE [LARGE SCALE GENOMIC DNA]</scope>
    <source>
        <strain evidence="6">cv. Fuchu</strain>
    </source>
</reference>
<dbReference type="AlphaFoldDB" id="A0A7J0F8J8"/>
<gene>
    <name evidence="5" type="ORF">Acr_10g0004070</name>
</gene>
<dbReference type="CDD" id="cd03784">
    <property type="entry name" value="GT1_Gtf-like"/>
    <property type="match status" value="1"/>
</dbReference>
<dbReference type="EMBL" id="BJWL01000010">
    <property type="protein sequence ID" value="GFY95022.1"/>
    <property type="molecule type" value="Genomic_DNA"/>
</dbReference>
<dbReference type="GO" id="GO:0080043">
    <property type="term" value="F:quercetin 3-O-glucosyltransferase activity"/>
    <property type="evidence" value="ECO:0007669"/>
    <property type="project" value="TreeGrafter"/>
</dbReference>
<sequence length="367" mass="39908">MVAFSSQGHINPMLRLAKRLISRGLHVTLATTDVARHRMLSSSSATSTAVAAGSVAGIRLEFFSDGFALDYDRKSNLDLFMDSFSRVGPKNLSSIIHNQNSKFKCIITNPFVPWAADVAEEHGIPCALLWIQPCALYSIYYRFYNSLNPFPNIENPNSWVELPGLPIMKTEDLPTFVLPSNPLGSITKLFSDLLQNVKKFKWVLANSFEELENDVIGSMSGTHLVRAIGPLVPPELLGEDRAVDAGIEMWKSADDCIDWLDQRENCSVIYVSFGSIAVLSEKTDGGDCHGAEEHVGVRVSSDPDGVVTGAEVERCIEAVMSGPSAAEFRKNAAELKVAARGAVAGGGSSNRNIQMFVDEIIGGSRIQ</sequence>
<evidence type="ECO:0008006" key="7">
    <source>
        <dbReference type="Google" id="ProtNLM"/>
    </source>
</evidence>
<accession>A0A7J0F8J8</accession>
<dbReference type="SUPFAM" id="SSF53756">
    <property type="entry name" value="UDP-Glycosyltransferase/glycogen phosphorylase"/>
    <property type="match status" value="1"/>
</dbReference>
<evidence type="ECO:0000256" key="4">
    <source>
        <dbReference type="ARBA" id="ARBA00023241"/>
    </source>
</evidence>
<comment type="similarity">
    <text evidence="1">Belongs to the UDP-glycosyltransferase family.</text>
</comment>
<evidence type="ECO:0000256" key="1">
    <source>
        <dbReference type="ARBA" id="ARBA00009995"/>
    </source>
</evidence>
<keyword evidence="4" id="KW-0284">Flavonoid biosynthesis</keyword>
<dbReference type="PANTHER" id="PTHR11926">
    <property type="entry name" value="GLUCOSYL/GLUCURONOSYL TRANSFERASES"/>
    <property type="match status" value="1"/>
</dbReference>
<evidence type="ECO:0000256" key="2">
    <source>
        <dbReference type="ARBA" id="ARBA00022676"/>
    </source>
</evidence>
<dbReference type="OrthoDB" id="5835829at2759"/>
<dbReference type="GO" id="GO:0080044">
    <property type="term" value="F:quercetin 7-O-glucosyltransferase activity"/>
    <property type="evidence" value="ECO:0007669"/>
    <property type="project" value="TreeGrafter"/>
</dbReference>
<evidence type="ECO:0000313" key="5">
    <source>
        <dbReference type="EMBL" id="GFY95022.1"/>
    </source>
</evidence>
<keyword evidence="6" id="KW-1185">Reference proteome</keyword>